<keyword evidence="2" id="KW-1185">Reference proteome</keyword>
<dbReference type="EMBL" id="KV419414">
    <property type="protein sequence ID" value="KZS91629.1"/>
    <property type="molecule type" value="Genomic_DNA"/>
</dbReference>
<evidence type="ECO:0000313" key="1">
    <source>
        <dbReference type="EMBL" id="KZS91629.1"/>
    </source>
</evidence>
<accession>A0A164SMI3</accession>
<organism evidence="1 2">
    <name type="scientific">Sistotremastrum niveocremeum HHB9708</name>
    <dbReference type="NCBI Taxonomy" id="1314777"/>
    <lineage>
        <taxon>Eukaryota</taxon>
        <taxon>Fungi</taxon>
        <taxon>Dikarya</taxon>
        <taxon>Basidiomycota</taxon>
        <taxon>Agaricomycotina</taxon>
        <taxon>Agaricomycetes</taxon>
        <taxon>Sistotremastrales</taxon>
        <taxon>Sistotremastraceae</taxon>
        <taxon>Sertulicium</taxon>
        <taxon>Sertulicium niveocremeum</taxon>
    </lineage>
</organism>
<evidence type="ECO:0000313" key="2">
    <source>
        <dbReference type="Proteomes" id="UP000076722"/>
    </source>
</evidence>
<gene>
    <name evidence="1" type="ORF">SISNIDRAFT_516297</name>
</gene>
<sequence length="176" mass="20712">MSKRGKRRDSRTLQEGNHQYFKCCLEFRISASANKSLDVISGRKIYIEFSMKARYWRKSSARRTLSTVLHARKFNKIMALVKSSLFWNRVEKLNLHLQPLRSFLVSTSEEKYEEHSRRFSESCLIFSFFGLQVDVHTELVDLFVSQAIIPKAERIEIHGREWRGRRCADVGYSDLS</sequence>
<protein>
    <submittedName>
        <fullName evidence="1">Uncharacterized protein</fullName>
    </submittedName>
</protein>
<name>A0A164SMI3_9AGAM</name>
<reference evidence="1 2" key="1">
    <citation type="journal article" date="2016" name="Mol. Biol. Evol.">
        <title>Comparative Genomics of Early-Diverging Mushroom-Forming Fungi Provides Insights into the Origins of Lignocellulose Decay Capabilities.</title>
        <authorList>
            <person name="Nagy L.G."/>
            <person name="Riley R."/>
            <person name="Tritt A."/>
            <person name="Adam C."/>
            <person name="Daum C."/>
            <person name="Floudas D."/>
            <person name="Sun H."/>
            <person name="Yadav J.S."/>
            <person name="Pangilinan J."/>
            <person name="Larsson K.H."/>
            <person name="Matsuura K."/>
            <person name="Barry K."/>
            <person name="Labutti K."/>
            <person name="Kuo R."/>
            <person name="Ohm R.A."/>
            <person name="Bhattacharya S.S."/>
            <person name="Shirouzu T."/>
            <person name="Yoshinaga Y."/>
            <person name="Martin F.M."/>
            <person name="Grigoriev I.V."/>
            <person name="Hibbett D.S."/>
        </authorList>
    </citation>
    <scope>NUCLEOTIDE SEQUENCE [LARGE SCALE GENOMIC DNA]</scope>
    <source>
        <strain evidence="1 2">HHB9708</strain>
    </source>
</reference>
<dbReference type="Proteomes" id="UP000076722">
    <property type="component" value="Unassembled WGS sequence"/>
</dbReference>
<dbReference type="AlphaFoldDB" id="A0A164SMI3"/>
<proteinExistence type="predicted"/>